<dbReference type="Gene3D" id="3.50.50.60">
    <property type="entry name" value="FAD/NAD(P)-binding domain"/>
    <property type="match status" value="2"/>
</dbReference>
<organism evidence="6 7">
    <name type="scientific">Phaeosphaeria nodorum (strain SN15 / ATCC MYA-4574 / FGSC 10173)</name>
    <name type="common">Glume blotch fungus</name>
    <name type="synonym">Parastagonospora nodorum</name>
    <dbReference type="NCBI Taxonomy" id="321614"/>
    <lineage>
        <taxon>Eukaryota</taxon>
        <taxon>Fungi</taxon>
        <taxon>Dikarya</taxon>
        <taxon>Ascomycota</taxon>
        <taxon>Pezizomycotina</taxon>
        <taxon>Dothideomycetes</taxon>
        <taxon>Pleosporomycetidae</taxon>
        <taxon>Pleosporales</taxon>
        <taxon>Pleosporineae</taxon>
        <taxon>Phaeosphaeriaceae</taxon>
        <taxon>Parastagonospora</taxon>
    </lineage>
</organism>
<proteinExistence type="inferred from homology"/>
<dbReference type="RefSeq" id="XP_001800460.1">
    <property type="nucleotide sequence ID" value="XM_001800408.1"/>
</dbReference>
<evidence type="ECO:0000256" key="3">
    <source>
        <dbReference type="ARBA" id="ARBA00022827"/>
    </source>
</evidence>
<dbReference type="GO" id="GO:0050661">
    <property type="term" value="F:NADP binding"/>
    <property type="evidence" value="ECO:0007669"/>
    <property type="project" value="InterPro"/>
</dbReference>
<name>Q0UDI6_PHANO</name>
<dbReference type="GO" id="GO:0004499">
    <property type="term" value="F:N,N-dimethylaniline monooxygenase activity"/>
    <property type="evidence" value="ECO:0007669"/>
    <property type="project" value="InterPro"/>
</dbReference>
<dbReference type="SUPFAM" id="SSF51905">
    <property type="entry name" value="FAD/NAD(P)-binding domain"/>
    <property type="match status" value="2"/>
</dbReference>
<gene>
    <name evidence="6" type="ORF">SNOG_10178</name>
</gene>
<keyword evidence="2" id="KW-0285">Flavoprotein</keyword>
<dbReference type="Pfam" id="PF00743">
    <property type="entry name" value="FMO-like"/>
    <property type="match status" value="1"/>
</dbReference>
<keyword evidence="4" id="KW-0560">Oxidoreductase</keyword>
<reference evidence="7" key="1">
    <citation type="journal article" date="2007" name="Plant Cell">
        <title>Dothideomycete-plant interactions illuminated by genome sequencing and EST analysis of the wheat pathogen Stagonospora nodorum.</title>
        <authorList>
            <person name="Hane J.K."/>
            <person name="Lowe R.G."/>
            <person name="Solomon P.S."/>
            <person name="Tan K.C."/>
            <person name="Schoch C.L."/>
            <person name="Spatafora J.W."/>
            <person name="Crous P.W."/>
            <person name="Kodira C."/>
            <person name="Birren B.W."/>
            <person name="Galagan J.E."/>
            <person name="Torriani S.F."/>
            <person name="McDonald B.A."/>
            <person name="Oliver R.P."/>
        </authorList>
    </citation>
    <scope>NUCLEOTIDE SEQUENCE [LARGE SCALE GENOMIC DNA]</scope>
    <source>
        <strain evidence="7">SN15 / ATCC MYA-4574 / FGSC 10173</strain>
    </source>
</reference>
<dbReference type="PANTHER" id="PTHR42877">
    <property type="entry name" value="L-ORNITHINE N(5)-MONOOXYGENASE-RELATED"/>
    <property type="match status" value="1"/>
</dbReference>
<dbReference type="InParanoid" id="Q0UDI6"/>
<dbReference type="Proteomes" id="UP000001055">
    <property type="component" value="Unassembled WGS sequence"/>
</dbReference>
<dbReference type="KEGG" id="pno:SNOG_10178"/>
<keyword evidence="3" id="KW-0274">FAD</keyword>
<evidence type="ECO:0000313" key="6">
    <source>
        <dbReference type="EMBL" id="EAT82513.2"/>
    </source>
</evidence>
<dbReference type="EMBL" id="CH445340">
    <property type="protein sequence ID" value="EAT82513.2"/>
    <property type="molecule type" value="Genomic_DNA"/>
</dbReference>
<dbReference type="VEuPathDB" id="FungiDB:JI435_101780"/>
<protein>
    <recommendedName>
        <fullName evidence="8">FAD/NAD(P)-binding domain-containing protein</fullName>
    </recommendedName>
</protein>
<dbReference type="PANTHER" id="PTHR42877:SF2">
    <property type="entry name" value="FAD_NAD(P)-BINDING DOMAIN-CONTAINING PROTEIN"/>
    <property type="match status" value="1"/>
</dbReference>
<dbReference type="GO" id="GO:0004497">
    <property type="term" value="F:monooxygenase activity"/>
    <property type="evidence" value="ECO:0000318"/>
    <property type="project" value="GO_Central"/>
</dbReference>
<dbReference type="InterPro" id="IPR036188">
    <property type="entry name" value="FAD/NAD-bd_sf"/>
</dbReference>
<dbReference type="GeneID" id="5977366"/>
<evidence type="ECO:0000256" key="5">
    <source>
        <dbReference type="SAM" id="MobiDB-lite"/>
    </source>
</evidence>
<dbReference type="GO" id="GO:0050660">
    <property type="term" value="F:flavin adenine dinucleotide binding"/>
    <property type="evidence" value="ECO:0007669"/>
    <property type="project" value="InterPro"/>
</dbReference>
<dbReference type="InterPro" id="IPR020946">
    <property type="entry name" value="Flavin_mOase-like"/>
</dbReference>
<evidence type="ECO:0008006" key="8">
    <source>
        <dbReference type="Google" id="ProtNLM"/>
    </source>
</evidence>
<dbReference type="eggNOG" id="KOG1399">
    <property type="taxonomic scope" value="Eukaryota"/>
</dbReference>
<dbReference type="AlphaFoldDB" id="Q0UDI6"/>
<evidence type="ECO:0000313" key="7">
    <source>
        <dbReference type="Proteomes" id="UP000001055"/>
    </source>
</evidence>
<dbReference type="InterPro" id="IPR051209">
    <property type="entry name" value="FAD-bind_Monooxygenase_sf"/>
</dbReference>
<sequence length="633" mass="71912">MSSFMEYASTDSAPDEQSNQPIIDLEAPTTEGEIPQVDGVKLHPSTGSNNGQQDTVFDPFTLAKEFAYTPRKLKVFTIGAGFSGLLMAHKFQHRFPEMQDLVDHTLFEAHHEVGGTWLVNNYPGVQCDVPAHIYAFPFDPNPNWTKFYASGAEILEYFKATVRKWNLDRDLQLNTKVVGAKWHESEGMWAVKLQSTKTQEVREEWCHVLISGQGVLVHENWPKIAGFEKFKGHITHSARWDHDFDYSNKRIAVIGNGSSGIQIVPQMAKLPGTKVQNFIRNGAWVYYRAPPSKHMGREVDDVNPAYTEAEKEGFRDPKRHQEYRKGIVSRTNKSFHIFMRGENNKKGMEAATAQMSEKLGHDKRLCDMLIPKWELGCRRITPGPGYLESFLRDNCDCSNSPIVGITENGVRTGDGKTFECDVRKYIPQGAVFHPSTNEQQVVCATGFDVSHRPHYPLIGQNEVNLREKWAEDPESYISMMGPNCLGGHGSLVESLNWTGDYFIKWIKKIACEDIKCITPKREKVRDFMRYQDQVHKTLVWSGGCSSWYKRGRVDGRVTALFGGSAQLFNRMLGDIRGEDFDVTYRTSNPWRFMGNGFTEFEMKDDSDLSWYVEIAEEAQGKGPEKNSVANGKR</sequence>
<evidence type="ECO:0000256" key="2">
    <source>
        <dbReference type="ARBA" id="ARBA00022630"/>
    </source>
</evidence>
<evidence type="ECO:0000256" key="1">
    <source>
        <dbReference type="ARBA" id="ARBA00010139"/>
    </source>
</evidence>
<dbReference type="HOGENOM" id="CLU_006937_6_2_1"/>
<accession>Q0UDI6</accession>
<evidence type="ECO:0000256" key="4">
    <source>
        <dbReference type="ARBA" id="ARBA00023002"/>
    </source>
</evidence>
<feature type="region of interest" description="Disordered" evidence="5">
    <location>
        <begin position="1"/>
        <end position="20"/>
    </location>
</feature>
<comment type="similarity">
    <text evidence="1">Belongs to the FAD-binding monooxygenase family.</text>
</comment>